<reference evidence="2" key="1">
    <citation type="submission" date="2024-06" db="EMBL/GenBank/DDBJ databases">
        <title>Streptomyces sp. strain HUAS MG91 genome sequences.</title>
        <authorList>
            <person name="Mo P."/>
        </authorList>
    </citation>
    <scope>NUCLEOTIDE SEQUENCE</scope>
    <source>
        <strain evidence="2">HUAS MG91</strain>
    </source>
</reference>
<organism evidence="2">
    <name type="scientific">Streptomyces tabacisoli</name>
    <dbReference type="NCBI Taxonomy" id="3156398"/>
    <lineage>
        <taxon>Bacteria</taxon>
        <taxon>Bacillati</taxon>
        <taxon>Actinomycetota</taxon>
        <taxon>Actinomycetes</taxon>
        <taxon>Kitasatosporales</taxon>
        <taxon>Streptomycetaceae</taxon>
        <taxon>Streptomyces</taxon>
    </lineage>
</organism>
<feature type="region of interest" description="Disordered" evidence="1">
    <location>
        <begin position="1"/>
        <end position="30"/>
    </location>
</feature>
<name>A0AAU8J1W3_9ACTN</name>
<dbReference type="AlphaFoldDB" id="A0AAU8J1W3"/>
<evidence type="ECO:0000313" key="2">
    <source>
        <dbReference type="EMBL" id="XCJ74462.1"/>
    </source>
</evidence>
<evidence type="ECO:0000256" key="1">
    <source>
        <dbReference type="SAM" id="MobiDB-lite"/>
    </source>
</evidence>
<accession>A0AAU8J1W3</accession>
<proteinExistence type="predicted"/>
<dbReference type="EMBL" id="CP159534">
    <property type="protein sequence ID" value="XCJ74462.1"/>
    <property type="molecule type" value="Genomic_DNA"/>
</dbReference>
<dbReference type="KEGG" id="stac:ABII15_32800"/>
<protein>
    <submittedName>
        <fullName evidence="2">Uncharacterized protein</fullName>
    </submittedName>
</protein>
<sequence length="58" mass="6072">MRSGPPVPDGCGVRVGISWQSPDRPPSSFRRRIRGPVALDGWCLLEAAAAARAGSEGP</sequence>
<gene>
    <name evidence="2" type="ORF">ABII15_32800</name>
</gene>
<dbReference type="RefSeq" id="WP_353945905.1">
    <property type="nucleotide sequence ID" value="NZ_CP159534.1"/>
</dbReference>